<comment type="caution">
    <text evidence="2">The sequence shown here is derived from an EMBL/GenBank/DDBJ whole genome shotgun (WGS) entry which is preliminary data.</text>
</comment>
<gene>
    <name evidence="2" type="ORF">P5G61_07490</name>
</gene>
<dbReference type="Proteomes" id="UP001174205">
    <property type="component" value="Unassembled WGS sequence"/>
</dbReference>
<feature type="transmembrane region" description="Helical" evidence="1">
    <location>
        <begin position="68"/>
        <end position="86"/>
    </location>
</feature>
<evidence type="ECO:0008006" key="4">
    <source>
        <dbReference type="Google" id="ProtNLM"/>
    </source>
</evidence>
<keyword evidence="1" id="KW-1133">Transmembrane helix</keyword>
<dbReference type="RefSeq" id="WP_301245919.1">
    <property type="nucleotide sequence ID" value="NZ_JAROCD010000003.1"/>
</dbReference>
<name>A0ABT8J7J8_9BACL</name>
<keyword evidence="3" id="KW-1185">Reference proteome</keyword>
<feature type="transmembrane region" description="Helical" evidence="1">
    <location>
        <begin position="42"/>
        <end position="62"/>
    </location>
</feature>
<proteinExistence type="predicted"/>
<evidence type="ECO:0000256" key="1">
    <source>
        <dbReference type="SAM" id="Phobius"/>
    </source>
</evidence>
<protein>
    <recommendedName>
        <fullName evidence="4">YtpI-like protein</fullName>
    </recommendedName>
</protein>
<accession>A0ABT8J7J8</accession>
<keyword evidence="1" id="KW-0472">Membrane</keyword>
<feature type="transmembrane region" description="Helical" evidence="1">
    <location>
        <begin position="6"/>
        <end position="30"/>
    </location>
</feature>
<organism evidence="2 3">
    <name type="scientific">Paenibacillus vandeheii</name>
    <dbReference type="NCBI Taxonomy" id="3035917"/>
    <lineage>
        <taxon>Bacteria</taxon>
        <taxon>Bacillati</taxon>
        <taxon>Bacillota</taxon>
        <taxon>Bacilli</taxon>
        <taxon>Bacillales</taxon>
        <taxon>Paenibacillaceae</taxon>
        <taxon>Paenibacillus</taxon>
    </lineage>
</organism>
<dbReference type="EMBL" id="JAROCD010000003">
    <property type="protein sequence ID" value="MDN4601059.1"/>
    <property type="molecule type" value="Genomic_DNA"/>
</dbReference>
<keyword evidence="1" id="KW-0812">Transmembrane</keyword>
<evidence type="ECO:0000313" key="3">
    <source>
        <dbReference type="Proteomes" id="UP001174205"/>
    </source>
</evidence>
<sequence>MGNAALIVFFAILGMAVFYSVVAYFLIRIISKKAFKRNLDRFQIIQIIILMAIVLIVIQSVRYQSWNMALPALGLLMPLLSLNVSMRRRRESNKVD</sequence>
<evidence type="ECO:0000313" key="2">
    <source>
        <dbReference type="EMBL" id="MDN4601059.1"/>
    </source>
</evidence>
<reference evidence="2" key="1">
    <citation type="submission" date="2023-03" db="EMBL/GenBank/DDBJ databases">
        <title>MT1 and MT2 Draft Genomes of Novel Species.</title>
        <authorList>
            <person name="Venkateswaran K."/>
        </authorList>
    </citation>
    <scope>NUCLEOTIDE SEQUENCE</scope>
    <source>
        <strain evidence="2">F6_3S_P_1C</strain>
    </source>
</reference>